<dbReference type="Proteomes" id="UP000199126">
    <property type="component" value="Unassembled WGS sequence"/>
</dbReference>
<dbReference type="EMBL" id="FODV01000025">
    <property type="protein sequence ID" value="SEP23965.1"/>
    <property type="molecule type" value="Genomic_DNA"/>
</dbReference>
<proteinExistence type="predicted"/>
<evidence type="ECO:0000313" key="2">
    <source>
        <dbReference type="EMBL" id="SEP23965.1"/>
    </source>
</evidence>
<gene>
    <name evidence="2" type="ORF">SAMN04487948_12540</name>
</gene>
<dbReference type="Pfam" id="PF12697">
    <property type="entry name" value="Abhydrolase_6"/>
    <property type="match status" value="1"/>
</dbReference>
<evidence type="ECO:0000313" key="3">
    <source>
        <dbReference type="Proteomes" id="UP000199126"/>
    </source>
</evidence>
<dbReference type="SUPFAM" id="SSF53474">
    <property type="entry name" value="alpha/beta-Hydrolases"/>
    <property type="match status" value="1"/>
</dbReference>
<name>A0A1H8W8H1_9EURY</name>
<accession>A0A1H8W8H1</accession>
<keyword evidence="3" id="KW-1185">Reference proteome</keyword>
<reference evidence="3" key="1">
    <citation type="submission" date="2016-10" db="EMBL/GenBank/DDBJ databases">
        <authorList>
            <person name="Varghese N."/>
            <person name="Submissions S."/>
        </authorList>
    </citation>
    <scope>NUCLEOTIDE SEQUENCE [LARGE SCALE GENOMIC DNA]</scope>
    <source>
        <strain evidence="3">CGMCC 1.10121</strain>
    </source>
</reference>
<feature type="domain" description="AB hydrolase-1" evidence="1">
    <location>
        <begin position="31"/>
        <end position="278"/>
    </location>
</feature>
<dbReference type="PANTHER" id="PTHR46438">
    <property type="entry name" value="ALPHA/BETA-HYDROLASES SUPERFAMILY PROTEIN"/>
    <property type="match status" value="1"/>
</dbReference>
<dbReference type="PANTHER" id="PTHR46438:SF11">
    <property type="entry name" value="LIPASE-RELATED"/>
    <property type="match status" value="1"/>
</dbReference>
<dbReference type="InterPro" id="IPR029058">
    <property type="entry name" value="AB_hydrolase_fold"/>
</dbReference>
<protein>
    <submittedName>
        <fullName evidence="2">Pimeloyl-ACP methyl ester carboxylesterase</fullName>
    </submittedName>
</protein>
<evidence type="ECO:0000259" key="1">
    <source>
        <dbReference type="Pfam" id="PF12697"/>
    </source>
</evidence>
<organism evidence="2 3">
    <name type="scientific">Halogranum amylolyticum</name>
    <dbReference type="NCBI Taxonomy" id="660520"/>
    <lineage>
        <taxon>Archaea</taxon>
        <taxon>Methanobacteriati</taxon>
        <taxon>Methanobacteriota</taxon>
        <taxon>Stenosarchaea group</taxon>
        <taxon>Halobacteria</taxon>
        <taxon>Halobacteriales</taxon>
        <taxon>Haloferacaceae</taxon>
    </lineage>
</organism>
<dbReference type="Gene3D" id="3.40.50.1820">
    <property type="entry name" value="alpha/beta hydrolase"/>
    <property type="match status" value="1"/>
</dbReference>
<dbReference type="RefSeq" id="WP_089827669.1">
    <property type="nucleotide sequence ID" value="NZ_FODV01000025.1"/>
</dbReference>
<sequence length="295" mass="32239">MSQLGGETRDIDVEGVTVRCHVDGPEDAPPVVLVHGAGPDAAGVSWKKAFPALAGSYRTYALDLPGYGESDPVPQNVAPTTDFYVGVLDVLLDELDLAEVTLVGISKGGGIVLGYTLDRSDRVERLVLVDSFGLGDRVPGGRKTAVAVKTPKLLELSWGAMKKSRKVTKASLGNVVHPENVHEEFVDDVHREIRRPNSGETFFRFAREEMHLSGPRTNYFDRIPDLPVATLFVHGAEDHLIPLELSERAARVAPAADLSTIEQCGHWVTRERPEAFVSRLEEWLEAELTGDARTL</sequence>
<dbReference type="OrthoDB" id="9890at2157"/>
<dbReference type="AlphaFoldDB" id="A0A1H8W8H1"/>
<dbReference type="PRINTS" id="PR00111">
    <property type="entry name" value="ABHYDROLASE"/>
</dbReference>
<dbReference type="InterPro" id="IPR000073">
    <property type="entry name" value="AB_hydrolase_1"/>
</dbReference>